<dbReference type="Pfam" id="PF01594">
    <property type="entry name" value="AI-2E_transport"/>
    <property type="match status" value="1"/>
</dbReference>
<organism evidence="9 10">
    <name type="scientific">Ramlibacter cellulosilyticus</name>
    <dbReference type="NCBI Taxonomy" id="2764187"/>
    <lineage>
        <taxon>Bacteria</taxon>
        <taxon>Pseudomonadati</taxon>
        <taxon>Pseudomonadota</taxon>
        <taxon>Betaproteobacteria</taxon>
        <taxon>Burkholderiales</taxon>
        <taxon>Comamonadaceae</taxon>
        <taxon>Ramlibacter</taxon>
    </lineage>
</organism>
<dbReference type="GO" id="GO:0005886">
    <property type="term" value="C:plasma membrane"/>
    <property type="evidence" value="ECO:0007669"/>
    <property type="project" value="UniProtKB-SubCell"/>
</dbReference>
<protein>
    <submittedName>
        <fullName evidence="9">AI-2E family transporter YdiK</fullName>
    </submittedName>
</protein>
<evidence type="ECO:0000256" key="3">
    <source>
        <dbReference type="ARBA" id="ARBA00022448"/>
    </source>
</evidence>
<dbReference type="PANTHER" id="PTHR21716">
    <property type="entry name" value="TRANSMEMBRANE PROTEIN"/>
    <property type="match status" value="1"/>
</dbReference>
<dbReference type="EMBL" id="JACORT010000005">
    <property type="protein sequence ID" value="MBC5783814.1"/>
    <property type="molecule type" value="Genomic_DNA"/>
</dbReference>
<dbReference type="RefSeq" id="WP_187076570.1">
    <property type="nucleotide sequence ID" value="NZ_JACORT010000005.1"/>
</dbReference>
<comment type="caution">
    <text evidence="9">The sequence shown here is derived from an EMBL/GenBank/DDBJ whole genome shotgun (WGS) entry which is preliminary data.</text>
</comment>
<evidence type="ECO:0000256" key="1">
    <source>
        <dbReference type="ARBA" id="ARBA00004651"/>
    </source>
</evidence>
<keyword evidence="4" id="KW-1003">Cell membrane</keyword>
<proteinExistence type="inferred from homology"/>
<keyword evidence="6 8" id="KW-1133">Transmembrane helix</keyword>
<feature type="transmembrane region" description="Helical" evidence="8">
    <location>
        <begin position="307"/>
        <end position="336"/>
    </location>
</feature>
<feature type="transmembrane region" description="Helical" evidence="8">
    <location>
        <begin position="12"/>
        <end position="29"/>
    </location>
</feature>
<evidence type="ECO:0000313" key="9">
    <source>
        <dbReference type="EMBL" id="MBC5783814.1"/>
    </source>
</evidence>
<reference evidence="9" key="1">
    <citation type="submission" date="2020-08" db="EMBL/GenBank/DDBJ databases">
        <title>Ramlibacter sp. USB13 16S ribosomal RNA gene genome sequencing and assembly.</title>
        <authorList>
            <person name="Kang M."/>
        </authorList>
    </citation>
    <scope>NUCLEOTIDE SEQUENCE</scope>
    <source>
        <strain evidence="9">USB13</strain>
    </source>
</reference>
<evidence type="ECO:0000256" key="2">
    <source>
        <dbReference type="ARBA" id="ARBA00009773"/>
    </source>
</evidence>
<dbReference type="NCBIfam" id="NF008216">
    <property type="entry name" value="PRK10983.1"/>
    <property type="match status" value="1"/>
</dbReference>
<name>A0A923MTD1_9BURK</name>
<feature type="transmembrane region" description="Helical" evidence="8">
    <location>
        <begin position="161"/>
        <end position="181"/>
    </location>
</feature>
<dbReference type="Proteomes" id="UP000608513">
    <property type="component" value="Unassembled WGS sequence"/>
</dbReference>
<evidence type="ECO:0000256" key="6">
    <source>
        <dbReference type="ARBA" id="ARBA00022989"/>
    </source>
</evidence>
<keyword evidence="3" id="KW-0813">Transport</keyword>
<feature type="transmembrane region" description="Helical" evidence="8">
    <location>
        <begin position="35"/>
        <end position="53"/>
    </location>
</feature>
<evidence type="ECO:0000256" key="5">
    <source>
        <dbReference type="ARBA" id="ARBA00022692"/>
    </source>
</evidence>
<sequence length="357" mass="37505">MTEPRNDLARIVLTVLFIGGLIGASFWILRPFLGATIWAVMIVVATWPMLLALQRRAGGRRWVAATIMSLLLLLVLVVPLTAAVSTLVSNADAIAAWVRNLQDYHLPPPPAWVRGLPLVGERAASTWQDLATGGFQAMVALVTPYAGALTRWLVAQAGGVGALFLQFTLTVIAAAVLYASGESAAAWALRFGRRLGGEAGENAIILSGQAIRGVAMGVVVTALVQTLVGSLGLLIAGVPFAALLALVMFLAAVAQIGAALVMAGPVIWLYWSGSPGWGTFLLVVTLVVATLDNVLRPILIRMGADLPLLLIFVGVIGGLVSFGLIGIFVGPVVLAVSHTLINAWMDKGRSETRELKP</sequence>
<evidence type="ECO:0000256" key="7">
    <source>
        <dbReference type="ARBA" id="ARBA00023136"/>
    </source>
</evidence>
<comment type="subcellular location">
    <subcellularLocation>
        <location evidence="1">Cell membrane</location>
        <topology evidence="1">Multi-pass membrane protein</topology>
    </subcellularLocation>
</comment>
<keyword evidence="5 8" id="KW-0812">Transmembrane</keyword>
<dbReference type="PANTHER" id="PTHR21716:SF67">
    <property type="entry name" value="TRANSPORT PROTEIN YDIK-RELATED"/>
    <property type="match status" value="1"/>
</dbReference>
<feature type="transmembrane region" description="Helical" evidence="8">
    <location>
        <begin position="243"/>
        <end position="271"/>
    </location>
</feature>
<accession>A0A923MTD1</accession>
<evidence type="ECO:0000256" key="8">
    <source>
        <dbReference type="SAM" id="Phobius"/>
    </source>
</evidence>
<comment type="similarity">
    <text evidence="2">Belongs to the autoinducer-2 exporter (AI-2E) (TC 2.A.86) family.</text>
</comment>
<evidence type="ECO:0000256" key="4">
    <source>
        <dbReference type="ARBA" id="ARBA00022475"/>
    </source>
</evidence>
<dbReference type="AlphaFoldDB" id="A0A923MTD1"/>
<feature type="transmembrane region" description="Helical" evidence="8">
    <location>
        <begin position="214"/>
        <end position="236"/>
    </location>
</feature>
<dbReference type="InterPro" id="IPR002549">
    <property type="entry name" value="AI-2E-like"/>
</dbReference>
<feature type="transmembrane region" description="Helical" evidence="8">
    <location>
        <begin position="277"/>
        <end position="295"/>
    </location>
</feature>
<gene>
    <name evidence="9" type="primary">ydiK</name>
    <name evidence="9" type="ORF">H8N03_12735</name>
</gene>
<evidence type="ECO:0000313" key="10">
    <source>
        <dbReference type="Proteomes" id="UP000608513"/>
    </source>
</evidence>
<keyword evidence="7 8" id="KW-0472">Membrane</keyword>
<feature type="transmembrane region" description="Helical" evidence="8">
    <location>
        <begin position="135"/>
        <end position="154"/>
    </location>
</feature>
<feature type="transmembrane region" description="Helical" evidence="8">
    <location>
        <begin position="62"/>
        <end position="82"/>
    </location>
</feature>
<keyword evidence="10" id="KW-1185">Reference proteome</keyword>